<dbReference type="InterPro" id="IPR002994">
    <property type="entry name" value="Surf1/Shy1"/>
</dbReference>
<dbReference type="OrthoDB" id="6079986at2"/>
<dbReference type="EMBL" id="QRGP01000003">
    <property type="protein sequence ID" value="RDV01573.1"/>
    <property type="molecule type" value="Genomic_DNA"/>
</dbReference>
<organism evidence="2 3">
    <name type="scientific">Sphingorhabdus pulchriflava</name>
    <dbReference type="NCBI Taxonomy" id="2292257"/>
    <lineage>
        <taxon>Bacteria</taxon>
        <taxon>Pseudomonadati</taxon>
        <taxon>Pseudomonadota</taxon>
        <taxon>Alphaproteobacteria</taxon>
        <taxon>Sphingomonadales</taxon>
        <taxon>Sphingomonadaceae</taxon>
        <taxon>Sphingorhabdus</taxon>
    </lineage>
</organism>
<keyword evidence="1" id="KW-0472">Membrane</keyword>
<keyword evidence="1" id="KW-1133">Transmembrane helix</keyword>
<dbReference type="GO" id="GO:0005886">
    <property type="term" value="C:plasma membrane"/>
    <property type="evidence" value="ECO:0007669"/>
    <property type="project" value="UniProtKB-SubCell"/>
</dbReference>
<keyword evidence="1" id="KW-0812">Transmembrane</keyword>
<comment type="caution">
    <text evidence="1">Lacks conserved residue(s) required for the propagation of feature annotation.</text>
</comment>
<comment type="subcellular location">
    <subcellularLocation>
        <location evidence="1">Cell membrane</location>
        <topology evidence="1">Multi-pass membrane protein</topology>
    </subcellularLocation>
</comment>
<name>A0A371B2A4_9SPHN</name>
<evidence type="ECO:0000256" key="1">
    <source>
        <dbReference type="RuleBase" id="RU363076"/>
    </source>
</evidence>
<sequence length="208" mass="22676">MKMRLPFIPTVIVALAVAAMVALGVWQLQRKAEKEALIAIYSANIGKPAIAFPELPPVRDAEMFRKSSVNCLEVIGWQSGSGRDTQGKPGIQFIAECKTGAEGPGALVAFGITDRPDFKPSWKGGVIQGTIVLEPNRYSFLERMIGVIPTPLPMLIADSAPEGMRPVAQPDPKDVTNNHLSYAVQWFFFAAAALVIYLLALRRRQSGR</sequence>
<protein>
    <recommendedName>
        <fullName evidence="1">SURF1-like protein</fullName>
    </recommendedName>
</protein>
<keyword evidence="3" id="KW-1185">Reference proteome</keyword>
<keyword evidence="1" id="KW-1003">Cell membrane</keyword>
<dbReference type="Proteomes" id="UP000263833">
    <property type="component" value="Unassembled WGS sequence"/>
</dbReference>
<proteinExistence type="inferred from homology"/>
<evidence type="ECO:0000313" key="3">
    <source>
        <dbReference type="Proteomes" id="UP000263833"/>
    </source>
</evidence>
<dbReference type="AlphaFoldDB" id="A0A371B2A4"/>
<feature type="transmembrane region" description="Helical" evidence="1">
    <location>
        <begin position="182"/>
        <end position="201"/>
    </location>
</feature>
<comment type="similarity">
    <text evidence="1">Belongs to the SURF1 family.</text>
</comment>
<dbReference type="CDD" id="cd06662">
    <property type="entry name" value="SURF1"/>
    <property type="match status" value="1"/>
</dbReference>
<dbReference type="Pfam" id="PF02104">
    <property type="entry name" value="SURF1"/>
    <property type="match status" value="1"/>
</dbReference>
<comment type="caution">
    <text evidence="2">The sequence shown here is derived from an EMBL/GenBank/DDBJ whole genome shotgun (WGS) entry which is preliminary data.</text>
</comment>
<reference evidence="3" key="1">
    <citation type="submission" date="2018-08" db="EMBL/GenBank/DDBJ databases">
        <authorList>
            <person name="Kim S.-J."/>
            <person name="Jung G.-Y."/>
        </authorList>
    </citation>
    <scope>NUCLEOTIDE SEQUENCE [LARGE SCALE GENOMIC DNA]</scope>
    <source>
        <strain evidence="3">GY_G</strain>
    </source>
</reference>
<gene>
    <name evidence="2" type="ORF">DXH95_14890</name>
</gene>
<accession>A0A371B2A4</accession>
<dbReference type="RefSeq" id="WP_115550353.1">
    <property type="nucleotide sequence ID" value="NZ_QRGP01000003.1"/>
</dbReference>
<evidence type="ECO:0000313" key="2">
    <source>
        <dbReference type="EMBL" id="RDV01573.1"/>
    </source>
</evidence>